<dbReference type="InterPro" id="IPR000056">
    <property type="entry name" value="Ribul_P_3_epim-like"/>
</dbReference>
<gene>
    <name evidence="3" type="primary">rpe_2</name>
    <name evidence="3" type="ORF">CBLFYP116_03229</name>
</gene>
<dbReference type="InterPro" id="IPR013785">
    <property type="entry name" value="Aldolase_TIM"/>
</dbReference>
<dbReference type="Gene3D" id="3.20.20.70">
    <property type="entry name" value="Aldolase class I"/>
    <property type="match status" value="1"/>
</dbReference>
<evidence type="ECO:0000256" key="1">
    <source>
        <dbReference type="ARBA" id="ARBA00022723"/>
    </source>
</evidence>
<dbReference type="GO" id="GO:0004750">
    <property type="term" value="F:D-ribulose-phosphate 3-epimerase activity"/>
    <property type="evidence" value="ECO:0007669"/>
    <property type="project" value="UniProtKB-EC"/>
</dbReference>
<dbReference type="GeneID" id="23116329"/>
<evidence type="ECO:0000313" key="3">
    <source>
        <dbReference type="EMBL" id="VYT36542.1"/>
    </source>
</evidence>
<dbReference type="CDD" id="cd00429">
    <property type="entry name" value="RPE"/>
    <property type="match status" value="1"/>
</dbReference>
<evidence type="ECO:0000256" key="2">
    <source>
        <dbReference type="ARBA" id="ARBA00023235"/>
    </source>
</evidence>
<reference evidence="3" key="1">
    <citation type="submission" date="2019-11" db="EMBL/GenBank/DDBJ databases">
        <authorList>
            <person name="Feng L."/>
        </authorList>
    </citation>
    <scope>NUCLEOTIDE SEQUENCE</scope>
    <source>
        <strain evidence="3">CbolteaeLFYP116</strain>
    </source>
</reference>
<keyword evidence="1" id="KW-0479">Metal-binding</keyword>
<dbReference type="AlphaFoldDB" id="A0A6N2W6B3"/>
<name>A0A6N2W6B3_9FIRM</name>
<dbReference type="InterPro" id="IPR011060">
    <property type="entry name" value="RibuloseP-bd_barrel"/>
</dbReference>
<dbReference type="RefSeq" id="WP_002577827.1">
    <property type="nucleotide sequence ID" value="NZ_BAABZS010000001.1"/>
</dbReference>
<keyword evidence="2 3" id="KW-0413">Isomerase</keyword>
<organism evidence="3">
    <name type="scientific">Enterocloster bolteae</name>
    <dbReference type="NCBI Taxonomy" id="208479"/>
    <lineage>
        <taxon>Bacteria</taxon>
        <taxon>Bacillati</taxon>
        <taxon>Bacillota</taxon>
        <taxon>Clostridia</taxon>
        <taxon>Lachnospirales</taxon>
        <taxon>Lachnospiraceae</taxon>
        <taxon>Enterocloster</taxon>
    </lineage>
</organism>
<protein>
    <submittedName>
        <fullName evidence="3">Ribulose-phosphate 3-epimerase</fullName>
        <ecNumber evidence="3">5.1.3.1</ecNumber>
    </submittedName>
</protein>
<dbReference type="EMBL" id="CACRTF010000014">
    <property type="protein sequence ID" value="VYT36542.1"/>
    <property type="molecule type" value="Genomic_DNA"/>
</dbReference>
<accession>A0A6N2W6B3</accession>
<dbReference type="EC" id="5.1.3.1" evidence="3"/>
<dbReference type="GO" id="GO:0005975">
    <property type="term" value="P:carbohydrate metabolic process"/>
    <property type="evidence" value="ECO:0007669"/>
    <property type="project" value="InterPro"/>
</dbReference>
<dbReference type="SUPFAM" id="SSF51366">
    <property type="entry name" value="Ribulose-phoshate binding barrel"/>
    <property type="match status" value="1"/>
</dbReference>
<dbReference type="GO" id="GO:0046872">
    <property type="term" value="F:metal ion binding"/>
    <property type="evidence" value="ECO:0007669"/>
    <property type="project" value="UniProtKB-KW"/>
</dbReference>
<proteinExistence type="predicted"/>
<dbReference type="Pfam" id="PF00834">
    <property type="entry name" value="Ribul_P_3_epim"/>
    <property type="match status" value="1"/>
</dbReference>
<dbReference type="PANTHER" id="PTHR11749">
    <property type="entry name" value="RIBULOSE-5-PHOSPHATE-3-EPIMERASE"/>
    <property type="match status" value="1"/>
</dbReference>
<sequence length="224" mass="24866">MNVMLCPSMMCADFGNLDNEIKRLELAGADILHLDVMDGQYVPNFGMGLQDIKYICSHSKIKTEVHLMIENPMKYIELFAECGVDIIYVHPESEYNVITTLQKIGEMGMEAGIVLNPGTAVSTIIELLNVVERVLVMGVNPGQAGQMYLPYAENKIEKLLNLQKQYGFSIGMDGACNAERIKRLSEKGVENFVLGTAALFFGDMNYEAHMEDIFHAVGQKGCKS</sequence>
<dbReference type="NCBIfam" id="NF004076">
    <property type="entry name" value="PRK05581.1-4"/>
    <property type="match status" value="1"/>
</dbReference>